<dbReference type="Gene3D" id="3.10.100.10">
    <property type="entry name" value="Mannose-Binding Protein A, subunit A"/>
    <property type="match status" value="1"/>
</dbReference>
<protein>
    <submittedName>
        <fullName evidence="3">C-type lectin domain-containing protein</fullName>
    </submittedName>
</protein>
<dbReference type="PANTHER" id="PTHR22803">
    <property type="entry name" value="MANNOSE, PHOSPHOLIPASE, LECTIN RECEPTOR RELATED"/>
    <property type="match status" value="1"/>
</dbReference>
<accession>A0A914E1G2</accession>
<dbReference type="InterPro" id="IPR016187">
    <property type="entry name" value="CTDL_fold"/>
</dbReference>
<dbReference type="InterPro" id="IPR016186">
    <property type="entry name" value="C-type_lectin-like/link_sf"/>
</dbReference>
<evidence type="ECO:0000313" key="3">
    <source>
        <dbReference type="WBParaSite" id="ACRNAN_scaffold5259.g23131.t1"/>
    </source>
</evidence>
<evidence type="ECO:0000313" key="2">
    <source>
        <dbReference type="Proteomes" id="UP000887540"/>
    </source>
</evidence>
<dbReference type="InterPro" id="IPR050111">
    <property type="entry name" value="C-type_lectin/snaclec_domain"/>
</dbReference>
<dbReference type="WBParaSite" id="ACRNAN_scaffold5259.g23131.t1">
    <property type="protein sequence ID" value="ACRNAN_scaffold5259.g23131.t1"/>
    <property type="gene ID" value="ACRNAN_scaffold5259.g23131"/>
</dbReference>
<organism evidence="2 3">
    <name type="scientific">Acrobeloides nanus</name>
    <dbReference type="NCBI Taxonomy" id="290746"/>
    <lineage>
        <taxon>Eukaryota</taxon>
        <taxon>Metazoa</taxon>
        <taxon>Ecdysozoa</taxon>
        <taxon>Nematoda</taxon>
        <taxon>Chromadorea</taxon>
        <taxon>Rhabditida</taxon>
        <taxon>Tylenchina</taxon>
        <taxon>Cephalobomorpha</taxon>
        <taxon>Cephaloboidea</taxon>
        <taxon>Cephalobidae</taxon>
        <taxon>Acrobeloides</taxon>
    </lineage>
</organism>
<keyword evidence="2" id="KW-1185">Reference proteome</keyword>
<dbReference type="Proteomes" id="UP000887540">
    <property type="component" value="Unplaced"/>
</dbReference>
<dbReference type="InterPro" id="IPR001304">
    <property type="entry name" value="C-type_lectin-like"/>
</dbReference>
<dbReference type="PROSITE" id="PS50041">
    <property type="entry name" value="C_TYPE_LECTIN_2"/>
    <property type="match status" value="1"/>
</dbReference>
<feature type="domain" description="C-type lectin" evidence="1">
    <location>
        <begin position="27"/>
        <end position="116"/>
    </location>
</feature>
<dbReference type="Pfam" id="PF00059">
    <property type="entry name" value="Lectin_C"/>
    <property type="match status" value="1"/>
</dbReference>
<dbReference type="SUPFAM" id="SSF56436">
    <property type="entry name" value="C-type lectin-like"/>
    <property type="match status" value="1"/>
</dbReference>
<dbReference type="AlphaFoldDB" id="A0A914E1G2"/>
<proteinExistence type="predicted"/>
<evidence type="ECO:0000259" key="1">
    <source>
        <dbReference type="PROSITE" id="PS50041"/>
    </source>
</evidence>
<dbReference type="CDD" id="cd00037">
    <property type="entry name" value="CLECT"/>
    <property type="match status" value="1"/>
</dbReference>
<reference evidence="3" key="1">
    <citation type="submission" date="2022-11" db="UniProtKB">
        <authorList>
            <consortium name="WormBaseParasite"/>
        </authorList>
    </citation>
    <scope>IDENTIFICATION</scope>
</reference>
<sequence>MQPSPTPPTTTTSPYKYYDNGWILNQENNKCYTRVEEKKTFADASIYCVIHGGQLASIHSADENEFILDLPSNNQDIGSWIGLEWINHGQCVPSGNTCDKVGQEPSCPYWSDGAPV</sequence>
<name>A0A914E1G2_9BILA</name>